<dbReference type="NCBIfam" id="NF038214">
    <property type="entry name" value="IS21_help_AAA"/>
    <property type="match status" value="1"/>
</dbReference>
<organism evidence="3 4">
    <name type="scientific">Paenibacillus yanchengensis</name>
    <dbReference type="NCBI Taxonomy" id="2035833"/>
    <lineage>
        <taxon>Bacteria</taxon>
        <taxon>Bacillati</taxon>
        <taxon>Bacillota</taxon>
        <taxon>Bacilli</taxon>
        <taxon>Bacillales</taxon>
        <taxon>Paenibacillaceae</taxon>
        <taxon>Paenibacillus</taxon>
    </lineage>
</organism>
<evidence type="ECO:0000256" key="1">
    <source>
        <dbReference type="ARBA" id="ARBA00008059"/>
    </source>
</evidence>
<dbReference type="EMBL" id="JBHUHO010000045">
    <property type="protein sequence ID" value="MFD2117636.1"/>
    <property type="molecule type" value="Genomic_DNA"/>
</dbReference>
<dbReference type="InterPro" id="IPR027417">
    <property type="entry name" value="P-loop_NTPase"/>
</dbReference>
<dbReference type="Gene3D" id="3.40.50.300">
    <property type="entry name" value="P-loop containing nucleotide triphosphate hydrolases"/>
    <property type="match status" value="1"/>
</dbReference>
<dbReference type="InterPro" id="IPR047661">
    <property type="entry name" value="IstB"/>
</dbReference>
<dbReference type="PANTHER" id="PTHR30050">
    <property type="entry name" value="CHROMOSOMAL REPLICATION INITIATOR PROTEIN DNAA"/>
    <property type="match status" value="1"/>
</dbReference>
<dbReference type="InterPro" id="IPR002611">
    <property type="entry name" value="IstB_ATP-bd"/>
</dbReference>
<dbReference type="SUPFAM" id="SSF52540">
    <property type="entry name" value="P-loop containing nucleoside triphosphate hydrolases"/>
    <property type="match status" value="1"/>
</dbReference>
<evidence type="ECO:0000259" key="2">
    <source>
        <dbReference type="SMART" id="SM00382"/>
    </source>
</evidence>
<reference evidence="4" key="1">
    <citation type="journal article" date="2019" name="Int. J. Syst. Evol. Microbiol.">
        <title>The Global Catalogue of Microorganisms (GCM) 10K type strain sequencing project: providing services to taxonomists for standard genome sequencing and annotation.</title>
        <authorList>
            <consortium name="The Broad Institute Genomics Platform"/>
            <consortium name="The Broad Institute Genome Sequencing Center for Infectious Disease"/>
            <person name="Wu L."/>
            <person name="Ma J."/>
        </authorList>
    </citation>
    <scope>NUCLEOTIDE SEQUENCE [LARGE SCALE GENOMIC DNA]</scope>
    <source>
        <strain evidence="4">GH52</strain>
    </source>
</reference>
<evidence type="ECO:0000313" key="4">
    <source>
        <dbReference type="Proteomes" id="UP001597362"/>
    </source>
</evidence>
<dbReference type="CDD" id="cd00009">
    <property type="entry name" value="AAA"/>
    <property type="match status" value="1"/>
</dbReference>
<dbReference type="Pfam" id="PF01695">
    <property type="entry name" value="IstB_IS21"/>
    <property type="match status" value="1"/>
</dbReference>
<dbReference type="RefSeq" id="WP_377774890.1">
    <property type="nucleotide sequence ID" value="NZ_JBHUHO010000045.1"/>
</dbReference>
<evidence type="ECO:0000313" key="3">
    <source>
        <dbReference type="EMBL" id="MFD2117636.1"/>
    </source>
</evidence>
<proteinExistence type="inferred from homology"/>
<protein>
    <submittedName>
        <fullName evidence="3">IS21-like element helper ATPase IstB</fullName>
    </submittedName>
</protein>
<dbReference type="InterPro" id="IPR003593">
    <property type="entry name" value="AAA+_ATPase"/>
</dbReference>
<comment type="similarity">
    <text evidence="1">Belongs to the IS21/IS1162 putative ATP-binding protein family.</text>
</comment>
<feature type="domain" description="AAA+ ATPase" evidence="2">
    <location>
        <begin position="41"/>
        <end position="173"/>
    </location>
</feature>
<keyword evidence="4" id="KW-1185">Reference proteome</keyword>
<gene>
    <name evidence="3" type="primary">istB</name>
    <name evidence="3" type="ORF">ACFSJH_18060</name>
</gene>
<dbReference type="PANTHER" id="PTHR30050:SF4">
    <property type="entry name" value="ATP-BINDING PROTEIN RV3427C IN INSERTION SEQUENCE-RELATED"/>
    <property type="match status" value="1"/>
</dbReference>
<dbReference type="SMART" id="SM00382">
    <property type="entry name" value="AAA"/>
    <property type="match status" value="1"/>
</dbReference>
<comment type="caution">
    <text evidence="3">The sequence shown here is derived from an EMBL/GenBank/DDBJ whole genome shotgun (WGS) entry which is preliminary data.</text>
</comment>
<dbReference type="Proteomes" id="UP001597362">
    <property type="component" value="Unassembled WGS sequence"/>
</dbReference>
<name>A0ABW4YPK8_9BACL</name>
<sequence>MKKAGFSQQKTFREYDERLAATTFTESLTLEALKDLVFMERNENVMMLGSVGTGKSHLAVATGLEACKQGKNVRFFRVSDLVSLLLEKHQNGTLTRFMREMKKVELLILDELGFIPFHKDGSELLFDLISECYETASVIITTNLEFGQWNTVFGDKRLTAAIIDRLVHHAHILSFTGESYRLTHALSKQKPQEEN</sequence>
<accession>A0ABW4YPK8</accession>